<dbReference type="EMBL" id="JSUQ01000031">
    <property type="protein sequence ID" value="KHQ50094.1"/>
    <property type="molecule type" value="Genomic_DNA"/>
</dbReference>
<dbReference type="OrthoDB" id="8238457at2"/>
<dbReference type="InterPro" id="IPR045389">
    <property type="entry name" value="DUF6522"/>
</dbReference>
<protein>
    <submittedName>
        <fullName evidence="1">Uncharacterized protein</fullName>
    </submittedName>
</protein>
<sequence length="93" mass="10486">MSEVSKTDSGFVVEAAAIARAFEITEEQVREEMRNGLIRSRSESGAGEDEGRWRMTFYRADRAFRLVVDAEGEVLSRGSFPVTPRARSSVRRD</sequence>
<comment type="caution">
    <text evidence="1">The sequence shown here is derived from an EMBL/GenBank/DDBJ whole genome shotgun (WGS) entry which is preliminary data.</text>
</comment>
<gene>
    <name evidence="1" type="ORF">OA50_05325</name>
</gene>
<evidence type="ECO:0000313" key="1">
    <source>
        <dbReference type="EMBL" id="KHQ50094.1"/>
    </source>
</evidence>
<proteinExistence type="predicted"/>
<dbReference type="RefSeq" id="WP_043146603.1">
    <property type="nucleotide sequence ID" value="NZ_JSUQ01000031.1"/>
</dbReference>
<dbReference type="Pfam" id="PF20132">
    <property type="entry name" value="DUF6522"/>
    <property type="match status" value="1"/>
</dbReference>
<dbReference type="Proteomes" id="UP000030960">
    <property type="component" value="Unassembled WGS sequence"/>
</dbReference>
<name>A0A0B3SHP6_9RHOB</name>
<reference evidence="1 2" key="1">
    <citation type="submission" date="2014-10" db="EMBL/GenBank/DDBJ databases">
        <title>Genome sequence of Ponticoccus sp. strain UMTAT08 isolated from clonal culture of toxic dinoflagellate Alexandrium tamiyavanichii.</title>
        <authorList>
            <person name="Gan H.Y."/>
            <person name="Muhd D.-D."/>
            <person name="Mohd Noor M.E."/>
            <person name="Yeong Y.S."/>
            <person name="Usup G."/>
        </authorList>
    </citation>
    <scope>NUCLEOTIDE SEQUENCE [LARGE SCALE GENOMIC DNA]</scope>
    <source>
        <strain evidence="1 2">UMTAT08</strain>
    </source>
</reference>
<accession>A0A0B3SHP6</accession>
<keyword evidence="2" id="KW-1185">Reference proteome</keyword>
<dbReference type="AlphaFoldDB" id="A0A0B3SHP6"/>
<evidence type="ECO:0000313" key="2">
    <source>
        <dbReference type="Proteomes" id="UP000030960"/>
    </source>
</evidence>
<organism evidence="1 2">
    <name type="scientific">Mameliella alba</name>
    <dbReference type="NCBI Taxonomy" id="561184"/>
    <lineage>
        <taxon>Bacteria</taxon>
        <taxon>Pseudomonadati</taxon>
        <taxon>Pseudomonadota</taxon>
        <taxon>Alphaproteobacteria</taxon>
        <taxon>Rhodobacterales</taxon>
        <taxon>Roseobacteraceae</taxon>
        <taxon>Mameliella</taxon>
    </lineage>
</organism>